<dbReference type="PANTHER" id="PTHR43796">
    <property type="entry name" value="CARBOXYNORSPERMIDINE SYNTHASE"/>
    <property type="match status" value="1"/>
</dbReference>
<accession>A0A653Y0I3</accession>
<proteinExistence type="predicted"/>
<evidence type="ECO:0000313" key="3">
    <source>
        <dbReference type="Proteomes" id="UP000433089"/>
    </source>
</evidence>
<dbReference type="SUPFAM" id="SSF51735">
    <property type="entry name" value="NAD(P)-binding Rossmann-fold domains"/>
    <property type="match status" value="1"/>
</dbReference>
<dbReference type="InterPro" id="IPR036291">
    <property type="entry name" value="NAD(P)-bd_dom_sf"/>
</dbReference>
<dbReference type="Gene3D" id="3.40.50.720">
    <property type="entry name" value="NAD(P)-binding Rossmann-like Domain"/>
    <property type="match status" value="1"/>
</dbReference>
<reference evidence="2 3" key="1">
    <citation type="submission" date="2019-10" db="EMBL/GenBank/DDBJ databases">
        <authorList>
            <person name="Karimi E."/>
        </authorList>
    </citation>
    <scope>NUCLEOTIDE SEQUENCE [LARGE SCALE GENOMIC DNA]</scope>
    <source>
        <strain evidence="2">Bacillus sp. 348</strain>
    </source>
</reference>
<gene>
    <name evidence="2" type="ORF">BACI348_50977</name>
</gene>
<dbReference type="Proteomes" id="UP000433089">
    <property type="component" value="Unassembled WGS sequence"/>
</dbReference>
<name>A0A653Y0I3_BACAB</name>
<protein>
    <submittedName>
        <fullName evidence="2">Saccharopine dehydrogenase</fullName>
    </submittedName>
</protein>
<feature type="domain" description="Saccharopine dehydrogenase NADP binding" evidence="1">
    <location>
        <begin position="5"/>
        <end position="112"/>
    </location>
</feature>
<dbReference type="Pfam" id="PF03435">
    <property type="entry name" value="Sacchrp_dh_NADP"/>
    <property type="match status" value="1"/>
</dbReference>
<dbReference type="AlphaFoldDB" id="A0A653Y0I3"/>
<dbReference type="InterPro" id="IPR005097">
    <property type="entry name" value="Sacchrp_dh_NADP-bd"/>
</dbReference>
<evidence type="ECO:0000259" key="1">
    <source>
        <dbReference type="Pfam" id="PF03435"/>
    </source>
</evidence>
<dbReference type="RefSeq" id="WP_159160083.1">
    <property type="nucleotide sequence ID" value="NZ_CP069098.1"/>
</dbReference>
<sequence>MRSKVMVIGGYGHVGQQICLQLSDVYPGQVFAAGRSYEKAEQFARQTNGRVRPFQIDVRQPVDTDWMDETRLVIMCLDQDDTSFAETCLRSGIDYLDISAKGAYIEKLAKVHQQQLNATAVLSVGLAPGLTNLLAAKAASILTSVEQIDISIMLGLGDQHGKAAIEWTLDHVHTDYELTKNHQRKKVKSFTGGKRIDFGKTLGKRQAYQFPFSDQQTLPSTLHVPSVTTRLCFDSGVATRAFALTRKLGMTSLLTMPKIKERAISLIQSAQMGTDQYAVKVEAVGMKGNEIHQAALGIKGRDESQATAQVASAVALHVLSKQFQAGVFHIEELFSLAYENGDFALVDQKTKEKHALALRASLLTA</sequence>
<dbReference type="PANTHER" id="PTHR43796:SF2">
    <property type="entry name" value="CARBOXYNORSPERMIDINE SYNTHASE"/>
    <property type="match status" value="1"/>
</dbReference>
<evidence type="ECO:0000313" key="2">
    <source>
        <dbReference type="EMBL" id="VXC35517.1"/>
    </source>
</evidence>
<organism evidence="2 3">
    <name type="scientific">Bacillus altitudinis</name>
    <dbReference type="NCBI Taxonomy" id="293387"/>
    <lineage>
        <taxon>Bacteria</taxon>
        <taxon>Bacillati</taxon>
        <taxon>Bacillota</taxon>
        <taxon>Bacilli</taxon>
        <taxon>Bacillales</taxon>
        <taxon>Bacillaceae</taxon>
        <taxon>Bacillus</taxon>
    </lineage>
</organism>
<dbReference type="Gene3D" id="3.30.360.10">
    <property type="entry name" value="Dihydrodipicolinate Reductase, domain 2"/>
    <property type="match status" value="1"/>
</dbReference>
<dbReference type="EMBL" id="CABWLH010000010">
    <property type="protein sequence ID" value="VXC35517.1"/>
    <property type="molecule type" value="Genomic_DNA"/>
</dbReference>